<dbReference type="PANTHER" id="PTHR37984">
    <property type="entry name" value="PROTEIN CBG26694"/>
    <property type="match status" value="1"/>
</dbReference>
<name>A0A9Q3DSQ7_9BASI</name>
<dbReference type="EMBL" id="AVOT02021228">
    <property type="protein sequence ID" value="MBW0509911.1"/>
    <property type="molecule type" value="Genomic_DNA"/>
</dbReference>
<evidence type="ECO:0000313" key="3">
    <source>
        <dbReference type="Proteomes" id="UP000765509"/>
    </source>
</evidence>
<dbReference type="SUPFAM" id="SSF53098">
    <property type="entry name" value="Ribonuclease H-like"/>
    <property type="match status" value="1"/>
</dbReference>
<gene>
    <name evidence="2" type="ORF">O181_049626</name>
</gene>
<dbReference type="InterPro" id="IPR050951">
    <property type="entry name" value="Retrovirus_Pol_polyprotein"/>
</dbReference>
<comment type="caution">
    <text evidence="2">The sequence shown here is derived from an EMBL/GenBank/DDBJ whole genome shotgun (WGS) entry which is preliminary data.</text>
</comment>
<proteinExistence type="predicted"/>
<organism evidence="2 3">
    <name type="scientific">Austropuccinia psidii MF-1</name>
    <dbReference type="NCBI Taxonomy" id="1389203"/>
    <lineage>
        <taxon>Eukaryota</taxon>
        <taxon>Fungi</taxon>
        <taxon>Dikarya</taxon>
        <taxon>Basidiomycota</taxon>
        <taxon>Pucciniomycotina</taxon>
        <taxon>Pucciniomycetes</taxon>
        <taxon>Pucciniales</taxon>
        <taxon>Sphaerophragmiaceae</taxon>
        <taxon>Austropuccinia</taxon>
    </lineage>
</organism>
<dbReference type="InterPro" id="IPR012337">
    <property type="entry name" value="RNaseH-like_sf"/>
</dbReference>
<dbReference type="Gene3D" id="3.30.420.10">
    <property type="entry name" value="Ribonuclease H-like superfamily/Ribonuclease H"/>
    <property type="match status" value="1"/>
</dbReference>
<accession>A0A9Q3DSQ7</accession>
<protein>
    <recommendedName>
        <fullName evidence="1">Integrase zinc-binding domain-containing protein</fullName>
    </recommendedName>
</protein>
<dbReference type="Gene3D" id="1.10.340.70">
    <property type="match status" value="1"/>
</dbReference>
<dbReference type="AlphaFoldDB" id="A0A9Q3DSQ7"/>
<sequence length="182" mass="21475">MVLCSRMLISTILLEFHYRIYSGNLSEDRTMEIIKTFAWWPSWIKDVIEYCHSCVRCQKSNKYAGKRFRLIIHIQEPSTPLEVVHMDWVTSLPPGGHKGYNACLCIVDKYSKTPVFLPCSKDRTAMDTALFMWNRVISNTELFKNIISDRNPKFTSALWTIYIRFWVQNYHSQQHTIHKHIG</sequence>
<dbReference type="Pfam" id="PF17921">
    <property type="entry name" value="Integrase_H2C2"/>
    <property type="match status" value="1"/>
</dbReference>
<evidence type="ECO:0000313" key="2">
    <source>
        <dbReference type="EMBL" id="MBW0509911.1"/>
    </source>
</evidence>
<dbReference type="GO" id="GO:0003676">
    <property type="term" value="F:nucleic acid binding"/>
    <property type="evidence" value="ECO:0007669"/>
    <property type="project" value="InterPro"/>
</dbReference>
<dbReference type="PANTHER" id="PTHR37984:SF5">
    <property type="entry name" value="PROTEIN NYNRIN-LIKE"/>
    <property type="match status" value="1"/>
</dbReference>
<dbReference type="Proteomes" id="UP000765509">
    <property type="component" value="Unassembled WGS sequence"/>
</dbReference>
<reference evidence="2" key="1">
    <citation type="submission" date="2021-03" db="EMBL/GenBank/DDBJ databases">
        <title>Draft genome sequence of rust myrtle Austropuccinia psidii MF-1, a brazilian biotype.</title>
        <authorList>
            <person name="Quecine M.C."/>
            <person name="Pachon D.M.R."/>
            <person name="Bonatelli M.L."/>
            <person name="Correr F.H."/>
            <person name="Franceschini L.M."/>
            <person name="Leite T.F."/>
            <person name="Margarido G.R.A."/>
            <person name="Almeida C.A."/>
            <person name="Ferrarezi J.A."/>
            <person name="Labate C.A."/>
        </authorList>
    </citation>
    <scope>NUCLEOTIDE SEQUENCE</scope>
    <source>
        <strain evidence="2">MF-1</strain>
    </source>
</reference>
<keyword evidence="3" id="KW-1185">Reference proteome</keyword>
<evidence type="ECO:0000259" key="1">
    <source>
        <dbReference type="Pfam" id="PF17921"/>
    </source>
</evidence>
<feature type="domain" description="Integrase zinc-binding" evidence="1">
    <location>
        <begin position="8"/>
        <end position="62"/>
    </location>
</feature>
<dbReference type="InterPro" id="IPR041588">
    <property type="entry name" value="Integrase_H2C2"/>
</dbReference>
<dbReference type="InterPro" id="IPR036397">
    <property type="entry name" value="RNaseH_sf"/>
</dbReference>